<evidence type="ECO:0000256" key="4">
    <source>
        <dbReference type="ARBA" id="ARBA00022691"/>
    </source>
</evidence>
<protein>
    <recommendedName>
        <fullName evidence="1">site-specific DNA-methyltransferase (adenine-specific)</fullName>
        <ecNumber evidence="1">2.1.1.72</ecNumber>
    </recommendedName>
</protein>
<dbReference type="HOGENOM" id="CLU_007510_1_0_4"/>
<dbReference type="GO" id="GO:0006304">
    <property type="term" value="P:DNA modification"/>
    <property type="evidence" value="ECO:0007669"/>
    <property type="project" value="InterPro"/>
</dbReference>
<reference evidence="8 9" key="1">
    <citation type="journal article" date="2005" name="Arch. Microbiol.">
        <title>The genome sequence of an anaerobic aromatic-degrading denitrifying bacterium, strain EbN1.</title>
        <authorList>
            <person name="Rabus R."/>
            <person name="Kube M."/>
            <person name="Heider J."/>
            <person name="Beck A."/>
            <person name="Heitmann K."/>
            <person name="Widdel F."/>
            <person name="Reinhardt R."/>
        </authorList>
    </citation>
    <scope>NUCLEOTIDE SEQUENCE [LARGE SCALE GENOMIC DNA]</scope>
    <source>
        <strain evidence="8 9">EbN1</strain>
    </source>
</reference>
<evidence type="ECO:0000256" key="5">
    <source>
        <dbReference type="ARBA" id="ARBA00047942"/>
    </source>
</evidence>
<evidence type="ECO:0000256" key="1">
    <source>
        <dbReference type="ARBA" id="ARBA00011900"/>
    </source>
</evidence>
<dbReference type="PROSITE" id="PS00092">
    <property type="entry name" value="N6_MTASE"/>
    <property type="match status" value="1"/>
</dbReference>
<sequence length="1312" mass="146343">MLPNERRGDVAIIAGREWPAKVHEQREQLIRRIRRDGFAQTMEAVAYTWFNRFAALRYMELHDYLGHGHRVLSSATAGGLPDIVAHASDLAASRQLPGLGADVVTELKLAGNKDGELYRLLLVAQCNALSAAMPFLFERIDDETELLLPDNLLRTDSVIAKLVAEIAEEDWAEVEIIGWLYQFYISEKKDQVIGKVVKSEDIPAATQLFTPNWIVQYLVQNSVGRLWLMANPASTLKAEWPYYIEPAEQTPEVQAQLDELIRQRCLEGSGQWSVVSGQEGRDGDYALSGTDCLAKGNELGRAGVSGHQGVSERRGLWADESSTSGSGIDSFQHRGRSGAEVTGGVSQFSVDRSGVEGRSGNADPDCRASQVSDAGTGRTDTVTAGGDFEDARRTAGTSSLTTNHWPLTTPPLDPESITVLDPACGSGHILVEAYALLKGIYLERGYRLRDIPRLILEKNLYGLDIDDRAAQLAGFALLMKARADDRRLFNDPPRLNVLSLQESKGLDLDELATHLASFGIQRGTIKALLDTFEHAKTFGSLIQIPDALNAQLPALAEALGKANETGDLYAQAAAQDLLPLVEQAKVLGRKFDAVVANPPYMGGKGMNGALKEFAKAAFPDSKSDLFAMFIERGFAWCKPNGFNSMVTMQSWMFLSSFQSMREKLLEQRTIETMAHLGARAFSEISGEVVQTTAFVLQGQHFFGFKPTFFRLVDGQEADKEAALRSNQCRFDATAQDDFKKIPGSPVAYWVSRALFDVFATLEPLQERAHVRKGLATCDDLRWVRLWHEVDYSLSNTQREPSSEEVGRLGRWFPLLKGGSFRKWYGNTAYLINWENDGRLLKASIVERYGGGSYTKEVRSEDYYFRPCNTWSDITSGSFGARYCPNGFITSTVGGGIYSASDSDEYQFCAMLNSKPTSDWLRIINPTLHANPGDIAQLPLPPHEVLTGVEISRLGRAAVSLTRSDWDAYERSWDFQSFPLLTASADPDSTLESSYTAWVTQNHDTIVEMKRLEEENNRLFIDAYGLQDELTPDVPIEQITLTVNPAYRYGGNLTEVEQWTRFRQDTMEELVSYAIGCMMGRYSLDEPGLIYAHAGNVGFDANRYKTFPADADGIVPITDEFWFEDDAANRVREFLRAVWGADTLDENMAWLAESLGTKANETPDETIRRYLADKFFKDHLQTYKKRPIYWLFSSGKQGAFQALVYLHRYHEGTLARLRAEYVVPLTGKLQARIDMLEKDAAAAPSTATRNKLNKQIEKLRKKHVELLAYDEKLRHYADMRIRLDLDEGVKVNYGKFGDLLAEVKAVTGGAGDE</sequence>
<gene>
    <name evidence="8" type="ORF">ebA5225</name>
</gene>
<evidence type="ECO:0000256" key="2">
    <source>
        <dbReference type="ARBA" id="ARBA00022603"/>
    </source>
</evidence>
<dbReference type="PANTHER" id="PTHR33841">
    <property type="entry name" value="DNA METHYLTRANSFERASE YEEA-RELATED"/>
    <property type="match status" value="1"/>
</dbReference>
<dbReference type="EMBL" id="CR555306">
    <property type="protein sequence ID" value="CAI09090.1"/>
    <property type="molecule type" value="Genomic_DNA"/>
</dbReference>
<dbReference type="InterPro" id="IPR027417">
    <property type="entry name" value="P-loop_NTPase"/>
</dbReference>
<keyword evidence="2" id="KW-0489">Methyltransferase</keyword>
<dbReference type="SUPFAM" id="SSF53335">
    <property type="entry name" value="S-adenosyl-L-methionine-dependent methyltransferases"/>
    <property type="match status" value="1"/>
</dbReference>
<dbReference type="GO" id="GO:0003676">
    <property type="term" value="F:nucleic acid binding"/>
    <property type="evidence" value="ECO:0007669"/>
    <property type="project" value="InterPro"/>
</dbReference>
<dbReference type="eggNOG" id="COG1002">
    <property type="taxonomic scope" value="Bacteria"/>
</dbReference>
<keyword evidence="3" id="KW-0808">Transferase</keyword>
<dbReference type="GO" id="GO:0032259">
    <property type="term" value="P:methylation"/>
    <property type="evidence" value="ECO:0007669"/>
    <property type="project" value="UniProtKB-KW"/>
</dbReference>
<dbReference type="STRING" id="76114.ebA5225"/>
<dbReference type="GO" id="GO:0009007">
    <property type="term" value="F:site-specific DNA-methyltransferase (adenine-specific) activity"/>
    <property type="evidence" value="ECO:0007669"/>
    <property type="project" value="UniProtKB-EC"/>
</dbReference>
<dbReference type="EC" id="2.1.1.72" evidence="1"/>
<dbReference type="InterPro" id="IPR002052">
    <property type="entry name" value="DNA_methylase_N6_adenine_CS"/>
</dbReference>
<keyword evidence="4" id="KW-0949">S-adenosyl-L-methionine</keyword>
<dbReference type="eggNOG" id="COG0827">
    <property type="taxonomic scope" value="Bacteria"/>
</dbReference>
<dbReference type="InterPro" id="IPR050953">
    <property type="entry name" value="N4_N6_ade-DNA_methylase"/>
</dbReference>
<feature type="region of interest" description="Disordered" evidence="6">
    <location>
        <begin position="302"/>
        <end position="409"/>
    </location>
</feature>
<evidence type="ECO:0000313" key="8">
    <source>
        <dbReference type="EMBL" id="CAI09090.1"/>
    </source>
</evidence>
<dbReference type="Gene3D" id="3.40.50.150">
    <property type="entry name" value="Vaccinia Virus protein VP39"/>
    <property type="match status" value="1"/>
</dbReference>
<organism evidence="8 9">
    <name type="scientific">Aromatoleum aromaticum (strain DSM 19018 / LMG 30748 / EbN1)</name>
    <name type="common">Azoarcus sp. (strain EbN1)</name>
    <dbReference type="NCBI Taxonomy" id="76114"/>
    <lineage>
        <taxon>Bacteria</taxon>
        <taxon>Pseudomonadati</taxon>
        <taxon>Pseudomonadota</taxon>
        <taxon>Betaproteobacteria</taxon>
        <taxon>Rhodocyclales</taxon>
        <taxon>Rhodocyclaceae</taxon>
        <taxon>Aromatoleum</taxon>
    </lineage>
</organism>
<dbReference type="PANTHER" id="PTHR33841:SF1">
    <property type="entry name" value="DNA METHYLTRANSFERASE A"/>
    <property type="match status" value="1"/>
</dbReference>
<evidence type="ECO:0000259" key="7">
    <source>
        <dbReference type="Pfam" id="PF07669"/>
    </source>
</evidence>
<dbReference type="Proteomes" id="UP000006552">
    <property type="component" value="Chromosome"/>
</dbReference>
<evidence type="ECO:0000256" key="3">
    <source>
        <dbReference type="ARBA" id="ARBA00022679"/>
    </source>
</evidence>
<dbReference type="InterPro" id="IPR029063">
    <property type="entry name" value="SAM-dependent_MTases_sf"/>
</dbReference>
<dbReference type="REBASE" id="13683">
    <property type="entry name" value="AarEBORF5225P"/>
</dbReference>
<dbReference type="InterPro" id="IPR011639">
    <property type="entry name" value="MethylTrfase_TaqI-like_dom"/>
</dbReference>
<dbReference type="SUPFAM" id="SSF52540">
    <property type="entry name" value="P-loop containing nucleoside triphosphate hydrolases"/>
    <property type="match status" value="1"/>
</dbReference>
<dbReference type="Pfam" id="PF07669">
    <property type="entry name" value="Eco57I"/>
    <property type="match status" value="1"/>
</dbReference>
<dbReference type="KEGG" id="eba:ebA5225"/>
<accession>Q5P0S4</accession>
<keyword evidence="9" id="KW-1185">Reference proteome</keyword>
<evidence type="ECO:0000256" key="6">
    <source>
        <dbReference type="SAM" id="MobiDB-lite"/>
    </source>
</evidence>
<dbReference type="InterPro" id="IPR047939">
    <property type="entry name" value="BREX_1_PglX"/>
</dbReference>
<feature type="domain" description="Type II methyltransferase M.TaqI-like" evidence="7">
    <location>
        <begin position="458"/>
        <end position="678"/>
    </location>
</feature>
<feature type="compositionally biased region" description="Polar residues" evidence="6">
    <location>
        <begin position="320"/>
        <end position="329"/>
    </location>
</feature>
<evidence type="ECO:0000313" key="9">
    <source>
        <dbReference type="Proteomes" id="UP000006552"/>
    </source>
</evidence>
<feature type="compositionally biased region" description="Polar residues" evidence="6">
    <location>
        <begin position="395"/>
        <end position="406"/>
    </location>
</feature>
<dbReference type="NCBIfam" id="NF033452">
    <property type="entry name" value="BREX_1_MTaseX"/>
    <property type="match status" value="1"/>
</dbReference>
<feature type="compositionally biased region" description="Polar residues" evidence="6">
    <location>
        <begin position="369"/>
        <end position="382"/>
    </location>
</feature>
<comment type="catalytic activity">
    <reaction evidence="5">
        <text>a 2'-deoxyadenosine in DNA + S-adenosyl-L-methionine = an N(6)-methyl-2'-deoxyadenosine in DNA + S-adenosyl-L-homocysteine + H(+)</text>
        <dbReference type="Rhea" id="RHEA:15197"/>
        <dbReference type="Rhea" id="RHEA-COMP:12418"/>
        <dbReference type="Rhea" id="RHEA-COMP:12419"/>
        <dbReference type="ChEBI" id="CHEBI:15378"/>
        <dbReference type="ChEBI" id="CHEBI:57856"/>
        <dbReference type="ChEBI" id="CHEBI:59789"/>
        <dbReference type="ChEBI" id="CHEBI:90615"/>
        <dbReference type="ChEBI" id="CHEBI:90616"/>
        <dbReference type="EC" id="2.1.1.72"/>
    </reaction>
</comment>
<name>Q5P0S4_AROAE</name>
<proteinExistence type="predicted"/>